<dbReference type="CDD" id="cd01283">
    <property type="entry name" value="cytidine_deaminase"/>
    <property type="match status" value="1"/>
</dbReference>
<dbReference type="NCBIfam" id="TIGR01354">
    <property type="entry name" value="cyt_deam_tetra"/>
    <property type="match status" value="1"/>
</dbReference>
<evidence type="ECO:0000256" key="10">
    <source>
        <dbReference type="PIRSR" id="PIRSR606262-1"/>
    </source>
</evidence>
<feature type="binding site" evidence="12">
    <location>
        <position position="97"/>
    </location>
    <ligand>
        <name>Zn(2+)</name>
        <dbReference type="ChEBI" id="CHEBI:29105"/>
        <note>catalytic</note>
    </ligand>
</feature>
<evidence type="ECO:0000256" key="2">
    <source>
        <dbReference type="ARBA" id="ARBA00003949"/>
    </source>
</evidence>
<dbReference type="PROSITE" id="PS51747">
    <property type="entry name" value="CYT_DCMP_DEAMINASES_2"/>
    <property type="match status" value="1"/>
</dbReference>
<dbReference type="GO" id="GO:0072527">
    <property type="term" value="P:pyrimidine-containing compound metabolic process"/>
    <property type="evidence" value="ECO:0007669"/>
    <property type="project" value="UniProtKB-ARBA"/>
</dbReference>
<evidence type="ECO:0000256" key="4">
    <source>
        <dbReference type="ARBA" id="ARBA00012783"/>
    </source>
</evidence>
<dbReference type="GO" id="GO:0004126">
    <property type="term" value="F:cytidine deaminase activity"/>
    <property type="evidence" value="ECO:0007669"/>
    <property type="project" value="UniProtKB-UniRule"/>
</dbReference>
<dbReference type="GO" id="GO:0042802">
    <property type="term" value="F:identical protein binding"/>
    <property type="evidence" value="ECO:0007669"/>
    <property type="project" value="UniProtKB-ARBA"/>
</dbReference>
<dbReference type="SUPFAM" id="SSF53927">
    <property type="entry name" value="Cytidine deaminase-like"/>
    <property type="match status" value="1"/>
</dbReference>
<keyword evidence="16" id="KW-1185">Reference proteome</keyword>
<accession>A0A316ZB43</accession>
<keyword evidence="5 12" id="KW-0479">Metal-binding</keyword>
<dbReference type="NCBIfam" id="NF004064">
    <property type="entry name" value="PRK05578.1"/>
    <property type="match status" value="1"/>
</dbReference>
<reference evidence="15 16" key="1">
    <citation type="journal article" date="2018" name="Mol. Biol. Evol.">
        <title>Broad Genomic Sampling Reveals a Smut Pathogenic Ancestry of the Fungal Clade Ustilaginomycotina.</title>
        <authorList>
            <person name="Kijpornyongpan T."/>
            <person name="Mondo S.J."/>
            <person name="Barry K."/>
            <person name="Sandor L."/>
            <person name="Lee J."/>
            <person name="Lipzen A."/>
            <person name="Pangilinan J."/>
            <person name="LaButti K."/>
            <person name="Hainaut M."/>
            <person name="Henrissat B."/>
            <person name="Grigoriev I.V."/>
            <person name="Spatafora J.W."/>
            <person name="Aime M.C."/>
        </authorList>
    </citation>
    <scope>NUCLEOTIDE SEQUENCE [LARGE SCALE GENOMIC DNA]</scope>
    <source>
        <strain evidence="15 16">MCA 4186</strain>
    </source>
</reference>
<evidence type="ECO:0000256" key="7">
    <source>
        <dbReference type="ARBA" id="ARBA00022833"/>
    </source>
</evidence>
<dbReference type="Proteomes" id="UP000245946">
    <property type="component" value="Unassembled WGS sequence"/>
</dbReference>
<dbReference type="EMBL" id="KZ819292">
    <property type="protein sequence ID" value="PWN98244.1"/>
    <property type="molecule type" value="Genomic_DNA"/>
</dbReference>
<dbReference type="FunFam" id="3.40.140.10:FF:000008">
    <property type="entry name" value="Cytidine deaminase"/>
    <property type="match status" value="1"/>
</dbReference>
<dbReference type="InterPro" id="IPR006262">
    <property type="entry name" value="Cyt_deam_tetra"/>
</dbReference>
<feature type="domain" description="CMP/dCMP-type deaminase" evidence="14">
    <location>
        <begin position="6"/>
        <end position="140"/>
    </location>
</feature>
<protein>
    <recommendedName>
        <fullName evidence="4 13">Cytidine deaminase</fullName>
        <ecNumber evidence="4 13">3.5.4.5</ecNumber>
    </recommendedName>
    <alternativeName>
        <fullName evidence="8 13">Cytidine aminohydrolase</fullName>
    </alternativeName>
</protein>
<evidence type="ECO:0000313" key="15">
    <source>
        <dbReference type="EMBL" id="PWN98244.1"/>
    </source>
</evidence>
<evidence type="ECO:0000256" key="1">
    <source>
        <dbReference type="ARBA" id="ARBA00001947"/>
    </source>
</evidence>
<evidence type="ECO:0000259" key="14">
    <source>
        <dbReference type="PROSITE" id="PS51747"/>
    </source>
</evidence>
<feature type="active site" description="Proton donor" evidence="10">
    <location>
        <position position="60"/>
    </location>
</feature>
<dbReference type="STRING" id="58919.A0A316ZB43"/>
<name>A0A316ZB43_9BASI</name>
<dbReference type="InterPro" id="IPR050202">
    <property type="entry name" value="Cyt/Deoxycyt_deaminase"/>
</dbReference>
<evidence type="ECO:0000256" key="6">
    <source>
        <dbReference type="ARBA" id="ARBA00022801"/>
    </source>
</evidence>
<dbReference type="EC" id="3.5.4.5" evidence="4 13"/>
<evidence type="ECO:0000256" key="11">
    <source>
        <dbReference type="PIRSR" id="PIRSR606262-2"/>
    </source>
</evidence>
<feature type="binding site" evidence="12">
    <location>
        <position position="94"/>
    </location>
    <ligand>
        <name>Zn(2+)</name>
        <dbReference type="ChEBI" id="CHEBI:29105"/>
        <note>catalytic</note>
    </ligand>
</feature>
<dbReference type="GO" id="GO:0055086">
    <property type="term" value="P:nucleobase-containing small molecule metabolic process"/>
    <property type="evidence" value="ECO:0007669"/>
    <property type="project" value="UniProtKB-ARBA"/>
</dbReference>
<dbReference type="AlphaFoldDB" id="A0A316ZB43"/>
<dbReference type="InterPro" id="IPR002125">
    <property type="entry name" value="CMP_dCMP_dom"/>
</dbReference>
<dbReference type="PANTHER" id="PTHR11644">
    <property type="entry name" value="CYTIDINE DEAMINASE"/>
    <property type="match status" value="1"/>
</dbReference>
<evidence type="ECO:0000256" key="12">
    <source>
        <dbReference type="PIRSR" id="PIRSR606262-3"/>
    </source>
</evidence>
<evidence type="ECO:0000256" key="3">
    <source>
        <dbReference type="ARBA" id="ARBA00006576"/>
    </source>
</evidence>
<evidence type="ECO:0000256" key="9">
    <source>
        <dbReference type="ARBA" id="ARBA00049558"/>
    </source>
</evidence>
<sequence length="146" mass="15609">MSLALADEVRLVRAALDARERAYAPYSKFRVGAALLLDDGSLVPGANVENASYGAGICAERTALCSWRVSAATPARIVAVGVASDIVASPCPPCGICRQFLREFVALSTPIYMPLAGWKEGDKVEVRTLEQLLPLSFGPDDLDKQK</sequence>
<evidence type="ECO:0000256" key="8">
    <source>
        <dbReference type="ARBA" id="ARBA00032005"/>
    </source>
</evidence>
<dbReference type="PROSITE" id="PS00903">
    <property type="entry name" value="CYT_DCMP_DEAMINASES_1"/>
    <property type="match status" value="1"/>
</dbReference>
<dbReference type="GeneID" id="37269903"/>
<dbReference type="OrthoDB" id="414540at2759"/>
<evidence type="ECO:0000256" key="13">
    <source>
        <dbReference type="RuleBase" id="RU364006"/>
    </source>
</evidence>
<comment type="cofactor">
    <cofactor evidence="1 12 13">
        <name>Zn(2+)</name>
        <dbReference type="ChEBI" id="CHEBI:29105"/>
    </cofactor>
</comment>
<dbReference type="PANTHER" id="PTHR11644:SF2">
    <property type="entry name" value="CYTIDINE DEAMINASE"/>
    <property type="match status" value="1"/>
</dbReference>
<dbReference type="RefSeq" id="XP_025598523.1">
    <property type="nucleotide sequence ID" value="XM_025742359.1"/>
</dbReference>
<evidence type="ECO:0000256" key="5">
    <source>
        <dbReference type="ARBA" id="ARBA00022723"/>
    </source>
</evidence>
<dbReference type="GO" id="GO:0005829">
    <property type="term" value="C:cytosol"/>
    <property type="evidence" value="ECO:0007669"/>
    <property type="project" value="TreeGrafter"/>
</dbReference>
<dbReference type="InterPro" id="IPR016193">
    <property type="entry name" value="Cytidine_deaminase-like"/>
</dbReference>
<dbReference type="Pfam" id="PF00383">
    <property type="entry name" value="dCMP_cyt_deam_1"/>
    <property type="match status" value="1"/>
</dbReference>
<feature type="binding site" evidence="11">
    <location>
        <begin position="47"/>
        <end position="53"/>
    </location>
    <ligand>
        <name>substrate</name>
    </ligand>
</feature>
<dbReference type="Gene3D" id="3.40.140.10">
    <property type="entry name" value="Cytidine Deaminase, domain 2"/>
    <property type="match status" value="1"/>
</dbReference>
<keyword evidence="7 12" id="KW-0862">Zinc</keyword>
<dbReference type="InterPro" id="IPR016192">
    <property type="entry name" value="APOBEC/CMP_deaminase_Zn-bd"/>
</dbReference>
<gene>
    <name evidence="15" type="ORF">FA09DRAFT_329856</name>
</gene>
<keyword evidence="6 13" id="KW-0378">Hydrolase</keyword>
<organism evidence="15 16">
    <name type="scientific">Tilletiopsis washingtonensis</name>
    <dbReference type="NCBI Taxonomy" id="58919"/>
    <lineage>
        <taxon>Eukaryota</taxon>
        <taxon>Fungi</taxon>
        <taxon>Dikarya</taxon>
        <taxon>Basidiomycota</taxon>
        <taxon>Ustilaginomycotina</taxon>
        <taxon>Exobasidiomycetes</taxon>
        <taxon>Entylomatales</taxon>
        <taxon>Entylomatales incertae sedis</taxon>
        <taxon>Tilletiopsis</taxon>
    </lineage>
</organism>
<comment type="catalytic activity">
    <reaction evidence="9 13">
        <text>cytidine + H2O + H(+) = uridine + NH4(+)</text>
        <dbReference type="Rhea" id="RHEA:16069"/>
        <dbReference type="ChEBI" id="CHEBI:15377"/>
        <dbReference type="ChEBI" id="CHEBI:15378"/>
        <dbReference type="ChEBI" id="CHEBI:16704"/>
        <dbReference type="ChEBI" id="CHEBI:17562"/>
        <dbReference type="ChEBI" id="CHEBI:28938"/>
        <dbReference type="EC" id="3.5.4.5"/>
    </reaction>
</comment>
<comment type="catalytic activity">
    <reaction evidence="13">
        <text>2'-deoxycytidine + H2O + H(+) = 2'-deoxyuridine + NH4(+)</text>
        <dbReference type="Rhea" id="RHEA:13433"/>
        <dbReference type="ChEBI" id="CHEBI:15377"/>
        <dbReference type="ChEBI" id="CHEBI:15378"/>
        <dbReference type="ChEBI" id="CHEBI:15698"/>
        <dbReference type="ChEBI" id="CHEBI:16450"/>
        <dbReference type="ChEBI" id="CHEBI:28938"/>
        <dbReference type="EC" id="3.5.4.5"/>
    </reaction>
</comment>
<evidence type="ECO:0000313" key="16">
    <source>
        <dbReference type="Proteomes" id="UP000245946"/>
    </source>
</evidence>
<comment type="similarity">
    <text evidence="3 13">Belongs to the cytidine and deoxycytidylate deaminase family.</text>
</comment>
<comment type="function">
    <text evidence="2 13">This enzyme scavenges exogenous and endogenous cytidine and 2'-deoxycytidine for UMP synthesis.</text>
</comment>
<proteinExistence type="inferred from homology"/>
<feature type="binding site" evidence="12">
    <location>
        <position position="58"/>
    </location>
    <ligand>
        <name>Zn(2+)</name>
        <dbReference type="ChEBI" id="CHEBI:29105"/>
        <note>catalytic</note>
    </ligand>
</feature>
<dbReference type="GO" id="GO:0008270">
    <property type="term" value="F:zinc ion binding"/>
    <property type="evidence" value="ECO:0007669"/>
    <property type="project" value="UniProtKB-UniRule"/>
</dbReference>